<keyword evidence="3" id="KW-0804">Transcription</keyword>
<organism evidence="6 7">
    <name type="scientific">Candidatus Anaerostipes excrementavium</name>
    <dbReference type="NCBI Taxonomy" id="2838463"/>
    <lineage>
        <taxon>Bacteria</taxon>
        <taxon>Bacillati</taxon>
        <taxon>Bacillota</taxon>
        <taxon>Clostridia</taxon>
        <taxon>Lachnospirales</taxon>
        <taxon>Lachnospiraceae</taxon>
        <taxon>Anaerostipes</taxon>
    </lineage>
</organism>
<dbReference type="GO" id="GO:1901135">
    <property type="term" value="P:carbohydrate derivative metabolic process"/>
    <property type="evidence" value="ECO:0007669"/>
    <property type="project" value="InterPro"/>
</dbReference>
<dbReference type="SUPFAM" id="SSF53697">
    <property type="entry name" value="SIS domain"/>
    <property type="match status" value="1"/>
</dbReference>
<dbReference type="Pfam" id="PF01418">
    <property type="entry name" value="HTH_6"/>
    <property type="match status" value="1"/>
</dbReference>
<dbReference type="PANTHER" id="PTHR30514:SF1">
    <property type="entry name" value="HTH-TYPE TRANSCRIPTIONAL REGULATOR HEXR-RELATED"/>
    <property type="match status" value="1"/>
</dbReference>
<sequence>MRLEELMNQYSDRLSENDLYIWDYVEKHKKQCENMTIEQLASKCNVSRTTILRFTKKLSLKGFGEFKVHLKMENDDSRRETSKAVKVCMSYETMMRDMIQQDFRPIIETIYHADRIFVYGTGMVQRTVAKEMKRLFYHGRKNFFDFNGGDEFRALLKELNNRDLLIMISVSGERESLLEFVQKAKIKNVPVISITERLKNPLAQLSDYNLYISTTAVEQNLSSVQYKSMTSYFILVEMLMLRYLEYLEEKEEL</sequence>
<evidence type="ECO:0000256" key="1">
    <source>
        <dbReference type="ARBA" id="ARBA00023015"/>
    </source>
</evidence>
<keyword evidence="1" id="KW-0805">Transcription regulation</keyword>
<evidence type="ECO:0000256" key="2">
    <source>
        <dbReference type="ARBA" id="ARBA00023125"/>
    </source>
</evidence>
<dbReference type="Proteomes" id="UP000886721">
    <property type="component" value="Unassembled WGS sequence"/>
</dbReference>
<dbReference type="InterPro" id="IPR046348">
    <property type="entry name" value="SIS_dom_sf"/>
</dbReference>
<dbReference type="InterPro" id="IPR047640">
    <property type="entry name" value="RpiR-like"/>
</dbReference>
<dbReference type="CDD" id="cd05013">
    <property type="entry name" value="SIS_RpiR"/>
    <property type="match status" value="1"/>
</dbReference>
<proteinExistence type="predicted"/>
<accession>A0A9D2B860</accession>
<dbReference type="InterPro" id="IPR009057">
    <property type="entry name" value="Homeodomain-like_sf"/>
</dbReference>
<dbReference type="PROSITE" id="PS51071">
    <property type="entry name" value="HTH_RPIR"/>
    <property type="match status" value="1"/>
</dbReference>
<name>A0A9D2B860_9FIRM</name>
<dbReference type="AlphaFoldDB" id="A0A9D2B860"/>
<comment type="caution">
    <text evidence="6">The sequence shown here is derived from an EMBL/GenBank/DDBJ whole genome shotgun (WGS) entry which is preliminary data.</text>
</comment>
<protein>
    <submittedName>
        <fullName evidence="6">MurR/RpiR family transcriptional regulator</fullName>
    </submittedName>
</protein>
<dbReference type="GO" id="GO:0097367">
    <property type="term" value="F:carbohydrate derivative binding"/>
    <property type="evidence" value="ECO:0007669"/>
    <property type="project" value="InterPro"/>
</dbReference>
<reference evidence="6" key="2">
    <citation type="submission" date="2021-04" db="EMBL/GenBank/DDBJ databases">
        <authorList>
            <person name="Gilroy R."/>
        </authorList>
    </citation>
    <scope>NUCLEOTIDE SEQUENCE</scope>
    <source>
        <strain evidence="6">CHK191-13928</strain>
    </source>
</reference>
<dbReference type="GO" id="GO:0003700">
    <property type="term" value="F:DNA-binding transcription factor activity"/>
    <property type="evidence" value="ECO:0007669"/>
    <property type="project" value="InterPro"/>
</dbReference>
<dbReference type="Gene3D" id="3.40.50.10490">
    <property type="entry name" value="Glucose-6-phosphate isomerase like protein, domain 1"/>
    <property type="match status" value="1"/>
</dbReference>
<dbReference type="PANTHER" id="PTHR30514">
    <property type="entry name" value="GLUCOKINASE"/>
    <property type="match status" value="1"/>
</dbReference>
<reference evidence="6" key="1">
    <citation type="journal article" date="2021" name="PeerJ">
        <title>Extensive microbial diversity within the chicken gut microbiome revealed by metagenomics and culture.</title>
        <authorList>
            <person name="Gilroy R."/>
            <person name="Ravi A."/>
            <person name="Getino M."/>
            <person name="Pursley I."/>
            <person name="Horton D.L."/>
            <person name="Alikhan N.F."/>
            <person name="Baker D."/>
            <person name="Gharbi K."/>
            <person name="Hall N."/>
            <person name="Watson M."/>
            <person name="Adriaenssens E.M."/>
            <person name="Foster-Nyarko E."/>
            <person name="Jarju S."/>
            <person name="Secka A."/>
            <person name="Antonio M."/>
            <person name="Oren A."/>
            <person name="Chaudhuri R.R."/>
            <person name="La Ragione R."/>
            <person name="Hildebrand F."/>
            <person name="Pallen M.J."/>
        </authorList>
    </citation>
    <scope>NUCLEOTIDE SEQUENCE</scope>
    <source>
        <strain evidence="6">CHK191-13928</strain>
    </source>
</reference>
<dbReference type="Pfam" id="PF01380">
    <property type="entry name" value="SIS"/>
    <property type="match status" value="1"/>
</dbReference>
<evidence type="ECO:0000259" key="5">
    <source>
        <dbReference type="PROSITE" id="PS51464"/>
    </source>
</evidence>
<dbReference type="Gene3D" id="1.10.10.10">
    <property type="entry name" value="Winged helix-like DNA-binding domain superfamily/Winged helix DNA-binding domain"/>
    <property type="match status" value="1"/>
</dbReference>
<dbReference type="PROSITE" id="PS51464">
    <property type="entry name" value="SIS"/>
    <property type="match status" value="1"/>
</dbReference>
<feature type="domain" description="SIS" evidence="5">
    <location>
        <begin position="106"/>
        <end position="249"/>
    </location>
</feature>
<feature type="domain" description="HTH rpiR-type" evidence="4">
    <location>
        <begin position="1"/>
        <end position="77"/>
    </location>
</feature>
<evidence type="ECO:0000256" key="3">
    <source>
        <dbReference type="ARBA" id="ARBA00023163"/>
    </source>
</evidence>
<evidence type="ECO:0000313" key="7">
    <source>
        <dbReference type="Proteomes" id="UP000886721"/>
    </source>
</evidence>
<dbReference type="InterPro" id="IPR036388">
    <property type="entry name" value="WH-like_DNA-bd_sf"/>
</dbReference>
<evidence type="ECO:0000259" key="4">
    <source>
        <dbReference type="PROSITE" id="PS51071"/>
    </source>
</evidence>
<dbReference type="InterPro" id="IPR000281">
    <property type="entry name" value="HTH_RpiR"/>
</dbReference>
<dbReference type="SUPFAM" id="SSF46689">
    <property type="entry name" value="Homeodomain-like"/>
    <property type="match status" value="1"/>
</dbReference>
<dbReference type="InterPro" id="IPR035472">
    <property type="entry name" value="RpiR-like_SIS"/>
</dbReference>
<evidence type="ECO:0000313" key="6">
    <source>
        <dbReference type="EMBL" id="HIX66835.1"/>
    </source>
</evidence>
<gene>
    <name evidence="6" type="ORF">H9735_01765</name>
</gene>
<dbReference type="GO" id="GO:0003677">
    <property type="term" value="F:DNA binding"/>
    <property type="evidence" value="ECO:0007669"/>
    <property type="project" value="UniProtKB-KW"/>
</dbReference>
<dbReference type="InterPro" id="IPR001347">
    <property type="entry name" value="SIS_dom"/>
</dbReference>
<keyword evidence="2" id="KW-0238">DNA-binding</keyword>
<dbReference type="EMBL" id="DXEM01000006">
    <property type="protein sequence ID" value="HIX66835.1"/>
    <property type="molecule type" value="Genomic_DNA"/>
</dbReference>